<dbReference type="GO" id="GO:0034411">
    <property type="term" value="P:cell wall (1-&gt;3)-beta-D-glucan biosynthetic process"/>
    <property type="evidence" value="ECO:0007669"/>
    <property type="project" value="TreeGrafter"/>
</dbReference>
<keyword evidence="7" id="KW-1185">Reference proteome</keyword>
<name>A0A317U2F7_9GAMM</name>
<dbReference type="Pfam" id="PF03198">
    <property type="entry name" value="Glyco_hydro_72"/>
    <property type="match status" value="1"/>
</dbReference>
<gene>
    <name evidence="4" type="ORF">DGG96_11650</name>
    <name evidence="5" type="ORF">ELY20_12785</name>
</gene>
<keyword evidence="3" id="KW-0325">Glycoprotein</keyword>
<dbReference type="InterPro" id="IPR017853">
    <property type="entry name" value="GH"/>
</dbReference>
<dbReference type="SUPFAM" id="SSF51445">
    <property type="entry name" value="(Trans)glycosidases"/>
    <property type="match status" value="1"/>
</dbReference>
<dbReference type="Gene3D" id="3.20.20.80">
    <property type="entry name" value="Glycosidases"/>
    <property type="match status" value="1"/>
</dbReference>
<dbReference type="AlphaFoldDB" id="A0A317U2F7"/>
<dbReference type="GO" id="GO:0042124">
    <property type="term" value="F:1,3-beta-glucanosyltransferase activity"/>
    <property type="evidence" value="ECO:0007669"/>
    <property type="project" value="TreeGrafter"/>
</dbReference>
<evidence type="ECO:0000313" key="7">
    <source>
        <dbReference type="Proteomes" id="UP000287374"/>
    </source>
</evidence>
<dbReference type="Proteomes" id="UP000287374">
    <property type="component" value="Unassembled WGS sequence"/>
</dbReference>
<dbReference type="PANTHER" id="PTHR31468:SF2">
    <property type="entry name" value="1,3-BETA-GLUCANOSYLTRANSFERASE GAS1"/>
    <property type="match status" value="1"/>
</dbReference>
<evidence type="ECO:0000313" key="4">
    <source>
        <dbReference type="EMBL" id="PWY55428.1"/>
    </source>
</evidence>
<evidence type="ECO:0000256" key="3">
    <source>
        <dbReference type="ARBA" id="ARBA00023180"/>
    </source>
</evidence>
<evidence type="ECO:0000313" key="5">
    <source>
        <dbReference type="EMBL" id="RUR21368.1"/>
    </source>
</evidence>
<accession>A0A317U2F7</accession>
<organism evidence="4 6">
    <name type="scientific">Legionella qingyii</name>
    <dbReference type="NCBI Taxonomy" id="2184757"/>
    <lineage>
        <taxon>Bacteria</taxon>
        <taxon>Pseudomonadati</taxon>
        <taxon>Pseudomonadota</taxon>
        <taxon>Gammaproteobacteria</taxon>
        <taxon>Legionellales</taxon>
        <taxon>Legionellaceae</taxon>
        <taxon>Legionella</taxon>
    </lineage>
</organism>
<keyword evidence="1" id="KW-0732">Signal</keyword>
<evidence type="ECO:0000256" key="1">
    <source>
        <dbReference type="ARBA" id="ARBA00022729"/>
    </source>
</evidence>
<evidence type="ECO:0000313" key="6">
    <source>
        <dbReference type="Proteomes" id="UP000247152"/>
    </source>
</evidence>
<dbReference type="OrthoDB" id="5631289at2"/>
<comment type="caution">
    <text evidence="4">The sequence shown here is derived from an EMBL/GenBank/DDBJ whole genome shotgun (WGS) entry which is preliminary data.</text>
</comment>
<dbReference type="PANTHER" id="PTHR31468">
    <property type="entry name" value="1,3-BETA-GLUCANOSYLTRANSFERASE GAS1"/>
    <property type="match status" value="1"/>
</dbReference>
<evidence type="ECO:0000256" key="2">
    <source>
        <dbReference type="ARBA" id="ARBA00023157"/>
    </source>
</evidence>
<protein>
    <submittedName>
        <fullName evidence="4">Uncharacterized protein</fullName>
    </submittedName>
</protein>
<dbReference type="EMBL" id="QHJG01000018">
    <property type="protein sequence ID" value="PWY55428.1"/>
    <property type="molecule type" value="Genomic_DNA"/>
</dbReference>
<proteinExistence type="predicted"/>
<reference evidence="4 6" key="1">
    <citation type="submission" date="2018-05" db="EMBL/GenBank/DDBJ databases">
        <title>Legionella qingyii sp.nov., whole genome shotgun sequence.</title>
        <authorList>
            <person name="Wu H."/>
            <person name="Zhu Q."/>
            <person name="Hu C."/>
        </authorList>
    </citation>
    <scope>NUCLEOTIDE SEQUENCE [LARGE SCALE GENOMIC DNA]</scope>
    <source>
        <strain evidence="4 6">HEB18</strain>
    </source>
</reference>
<dbReference type="GO" id="GO:0005886">
    <property type="term" value="C:plasma membrane"/>
    <property type="evidence" value="ECO:0007669"/>
    <property type="project" value="TreeGrafter"/>
</dbReference>
<keyword evidence="2" id="KW-1015">Disulfide bond</keyword>
<dbReference type="InterPro" id="IPR004886">
    <property type="entry name" value="Glucanosyltransferase"/>
</dbReference>
<dbReference type="Proteomes" id="UP000247152">
    <property type="component" value="Unassembled WGS sequence"/>
</dbReference>
<reference evidence="5 7" key="2">
    <citation type="submission" date="2018-12" db="EMBL/GenBank/DDBJ databases">
        <title>Legionella sp,whole genome shotgun sequence.</title>
        <authorList>
            <person name="Wu H."/>
        </authorList>
    </citation>
    <scope>NUCLEOTIDE SEQUENCE [LARGE SCALE GENOMIC DNA]</scope>
    <source>
        <strain evidence="7">km489</strain>
        <strain evidence="5">Km489</strain>
    </source>
</reference>
<dbReference type="EMBL" id="RZGX01000017">
    <property type="protein sequence ID" value="RUR21368.1"/>
    <property type="molecule type" value="Genomic_DNA"/>
</dbReference>
<sequence length="232" mass="25498">MDEFSQYPNVLGFSVGNEVWLQPSKVDENYLRPSPTMKALIRDMKAYIKASSNLKYKLPVGIVLRDTPDVTIPLAYYYACHLPEEAQDTSADFIGYNVYRWGAGSDPGSYPSLLKTYIGYKPVLPGGNGDSQSNGFAGINVPVILTEFGRIDSPRLFAQVDWMFNNGAKVVSGGMVFRLIQRPNEGNFGLYTDQTLQTPTTNGGLSNLIAEFNGTPQLSLDADAIAVKKNHL</sequence>